<dbReference type="InterPro" id="IPR017972">
    <property type="entry name" value="Cyt_P450_CS"/>
</dbReference>
<evidence type="ECO:0000256" key="2">
    <source>
        <dbReference type="ARBA" id="ARBA00004174"/>
    </source>
</evidence>
<dbReference type="FunFam" id="1.10.630.10:FF:000042">
    <property type="entry name" value="Cytochrome P450"/>
    <property type="match status" value="1"/>
</dbReference>
<keyword evidence="9 14" id="KW-0560">Oxidoreductase</keyword>
<name>A0A154NW23_DUFNO</name>
<comment type="similarity">
    <text evidence="4 14">Belongs to the cytochrome P450 family.</text>
</comment>
<keyword evidence="6 13" id="KW-0479">Metal-binding</keyword>
<dbReference type="Pfam" id="PF00067">
    <property type="entry name" value="p450"/>
    <property type="match status" value="1"/>
</dbReference>
<keyword evidence="16" id="KW-1185">Reference proteome</keyword>
<dbReference type="EMBL" id="KQ434772">
    <property type="protein sequence ID" value="KZC03879.1"/>
    <property type="molecule type" value="Genomic_DNA"/>
</dbReference>
<evidence type="ECO:0000256" key="12">
    <source>
        <dbReference type="ARBA" id="ARBA00023136"/>
    </source>
</evidence>
<dbReference type="AlphaFoldDB" id="A0A154NW23"/>
<evidence type="ECO:0000256" key="10">
    <source>
        <dbReference type="ARBA" id="ARBA00023004"/>
    </source>
</evidence>
<reference evidence="15 16" key="1">
    <citation type="submission" date="2015-07" db="EMBL/GenBank/DDBJ databases">
        <title>The genome of Dufourea novaeangliae.</title>
        <authorList>
            <person name="Pan H."/>
            <person name="Kapheim K."/>
        </authorList>
    </citation>
    <scope>NUCLEOTIDE SEQUENCE [LARGE SCALE GENOMIC DNA]</scope>
    <source>
        <strain evidence="15">0120121106</strain>
        <tissue evidence="15">Whole body</tissue>
    </source>
</reference>
<keyword evidence="7" id="KW-0256">Endoplasmic reticulum</keyword>
<evidence type="ECO:0000256" key="6">
    <source>
        <dbReference type="ARBA" id="ARBA00022723"/>
    </source>
</evidence>
<dbReference type="GO" id="GO:0004497">
    <property type="term" value="F:monooxygenase activity"/>
    <property type="evidence" value="ECO:0007669"/>
    <property type="project" value="UniProtKB-KW"/>
</dbReference>
<dbReference type="GO" id="GO:0020037">
    <property type="term" value="F:heme binding"/>
    <property type="evidence" value="ECO:0007669"/>
    <property type="project" value="InterPro"/>
</dbReference>
<protein>
    <submittedName>
        <fullName evidence="15">Cytochrome P450 9e2</fullName>
    </submittedName>
</protein>
<keyword evidence="8" id="KW-0492">Microsome</keyword>
<dbReference type="InterPro" id="IPR001128">
    <property type="entry name" value="Cyt_P450"/>
</dbReference>
<dbReference type="OrthoDB" id="2789670at2759"/>
<dbReference type="CDD" id="cd11056">
    <property type="entry name" value="CYP6-like"/>
    <property type="match status" value="1"/>
</dbReference>
<evidence type="ECO:0000256" key="1">
    <source>
        <dbReference type="ARBA" id="ARBA00001971"/>
    </source>
</evidence>
<keyword evidence="12" id="KW-0472">Membrane</keyword>
<dbReference type="InterPro" id="IPR050476">
    <property type="entry name" value="Insect_CytP450_Detox"/>
</dbReference>
<dbReference type="PRINTS" id="PR00385">
    <property type="entry name" value="P450"/>
</dbReference>
<evidence type="ECO:0000313" key="16">
    <source>
        <dbReference type="Proteomes" id="UP000076502"/>
    </source>
</evidence>
<evidence type="ECO:0000256" key="8">
    <source>
        <dbReference type="ARBA" id="ARBA00022848"/>
    </source>
</evidence>
<dbReference type="PROSITE" id="PS00086">
    <property type="entry name" value="CYTOCHROME_P450"/>
    <property type="match status" value="1"/>
</dbReference>
<dbReference type="GO" id="GO:0005506">
    <property type="term" value="F:iron ion binding"/>
    <property type="evidence" value="ECO:0007669"/>
    <property type="project" value="InterPro"/>
</dbReference>
<comment type="cofactor">
    <cofactor evidence="1 13">
        <name>heme</name>
        <dbReference type="ChEBI" id="CHEBI:30413"/>
    </cofactor>
</comment>
<accession>A0A154NW23</accession>
<evidence type="ECO:0000256" key="11">
    <source>
        <dbReference type="ARBA" id="ARBA00023033"/>
    </source>
</evidence>
<keyword evidence="5 13" id="KW-0349">Heme</keyword>
<evidence type="ECO:0000256" key="9">
    <source>
        <dbReference type="ARBA" id="ARBA00023002"/>
    </source>
</evidence>
<evidence type="ECO:0000256" key="3">
    <source>
        <dbReference type="ARBA" id="ARBA00004406"/>
    </source>
</evidence>
<proteinExistence type="inferred from homology"/>
<dbReference type="Proteomes" id="UP000076502">
    <property type="component" value="Unassembled WGS sequence"/>
</dbReference>
<organism evidence="15 16">
    <name type="scientific">Dufourea novaeangliae</name>
    <name type="common">Sweat bee</name>
    <dbReference type="NCBI Taxonomy" id="178035"/>
    <lineage>
        <taxon>Eukaryota</taxon>
        <taxon>Metazoa</taxon>
        <taxon>Ecdysozoa</taxon>
        <taxon>Arthropoda</taxon>
        <taxon>Hexapoda</taxon>
        <taxon>Insecta</taxon>
        <taxon>Pterygota</taxon>
        <taxon>Neoptera</taxon>
        <taxon>Endopterygota</taxon>
        <taxon>Hymenoptera</taxon>
        <taxon>Apocrita</taxon>
        <taxon>Aculeata</taxon>
        <taxon>Apoidea</taxon>
        <taxon>Anthophila</taxon>
        <taxon>Halictidae</taxon>
        <taxon>Rophitinae</taxon>
        <taxon>Dufourea</taxon>
    </lineage>
</organism>
<evidence type="ECO:0000256" key="13">
    <source>
        <dbReference type="PIRSR" id="PIRSR602402-1"/>
    </source>
</evidence>
<evidence type="ECO:0000313" key="15">
    <source>
        <dbReference type="EMBL" id="KZC03879.1"/>
    </source>
</evidence>
<gene>
    <name evidence="15" type="ORF">WN55_00058</name>
</gene>
<dbReference type="InterPro" id="IPR036396">
    <property type="entry name" value="Cyt_P450_sf"/>
</dbReference>
<evidence type="ECO:0000256" key="4">
    <source>
        <dbReference type="ARBA" id="ARBA00010617"/>
    </source>
</evidence>
<dbReference type="PANTHER" id="PTHR24292:SF54">
    <property type="entry name" value="CYP9F3-RELATED"/>
    <property type="match status" value="1"/>
</dbReference>
<dbReference type="GO" id="GO:0016705">
    <property type="term" value="F:oxidoreductase activity, acting on paired donors, with incorporation or reduction of molecular oxygen"/>
    <property type="evidence" value="ECO:0007669"/>
    <property type="project" value="InterPro"/>
</dbReference>
<feature type="binding site" description="axial binding residue" evidence="13">
    <location>
        <position position="410"/>
    </location>
    <ligand>
        <name>heme</name>
        <dbReference type="ChEBI" id="CHEBI:30413"/>
    </ligand>
    <ligandPart>
        <name>Fe</name>
        <dbReference type="ChEBI" id="CHEBI:18248"/>
    </ligandPart>
</feature>
<evidence type="ECO:0000256" key="14">
    <source>
        <dbReference type="RuleBase" id="RU000461"/>
    </source>
</evidence>
<keyword evidence="11 14" id="KW-0503">Monooxygenase</keyword>
<dbReference type="PRINTS" id="PR00464">
    <property type="entry name" value="EP450II"/>
</dbReference>
<dbReference type="GO" id="GO:0005789">
    <property type="term" value="C:endoplasmic reticulum membrane"/>
    <property type="evidence" value="ECO:0007669"/>
    <property type="project" value="UniProtKB-SubCell"/>
</dbReference>
<sequence>MAYISPVPFFGNMASVVFRRQYMGDHMIDVYNHFSHLKYFGYYNLTGQVIAIRDPELVTSVAVKNFDNFTDHFTLLDVKSDPVLAMNLFGLRGNHWREMRKVLSPAFTCSKMKLMSQLIIDCASKFTDYVAERSNTGHEYDLREIFHRYTVDVVATCNYGIAVDSLREPNNEFYMNGQHVSLQSTTAALILVIGNQFPVLMKLLGLKLFSDKVVNYFTSLVKEMIQTRDEKGIYRPDMLQLMMDLKDKDGKRLPIEEITGQVFIFFLGGFDTSSLLMCFAAHEIGCNPEVQEKLLAEIDEVNRKTNGKPNYDAFSGMRYMDAVLDETSRMYMGAPFLDRECVKKFELPPAGPGLKPVTVKPGDVVWFLSGAIHKDPKYYPDPYTFKPERFLNGEVSPYNFLPFGIGPRNCIGKRFGQMQTKILLFYLLQQCKLEPSSKTMMPIEFDTAGVLQLPKNGFWMNIKARNGYSPANSDVGKAENGKIST</sequence>
<comment type="subcellular location">
    <subcellularLocation>
        <location evidence="3">Endoplasmic reticulum membrane</location>
        <topology evidence="3">Peripheral membrane protein</topology>
    </subcellularLocation>
    <subcellularLocation>
        <location evidence="2">Microsome membrane</location>
        <topology evidence="2">Peripheral membrane protein</topology>
    </subcellularLocation>
</comment>
<dbReference type="STRING" id="178035.A0A154NW23"/>
<dbReference type="PANTHER" id="PTHR24292">
    <property type="entry name" value="CYTOCHROME P450"/>
    <property type="match status" value="1"/>
</dbReference>
<dbReference type="InterPro" id="IPR002402">
    <property type="entry name" value="Cyt_P450_E_grp-II"/>
</dbReference>
<dbReference type="Gene3D" id="1.10.630.10">
    <property type="entry name" value="Cytochrome P450"/>
    <property type="match status" value="1"/>
</dbReference>
<dbReference type="SUPFAM" id="SSF48264">
    <property type="entry name" value="Cytochrome P450"/>
    <property type="match status" value="1"/>
</dbReference>
<evidence type="ECO:0000256" key="5">
    <source>
        <dbReference type="ARBA" id="ARBA00022617"/>
    </source>
</evidence>
<evidence type="ECO:0000256" key="7">
    <source>
        <dbReference type="ARBA" id="ARBA00022824"/>
    </source>
</evidence>
<keyword evidence="10 13" id="KW-0408">Iron</keyword>